<sequence>MSGAAERSRARDRLRSFYGVAGSSGGAADTVAAASSAQRAVDLDGSGFEAKAYVKSVLEREGVAGLLRADNQLVSEVRQIDRDMKTMVYENYSKFISATETIRRIQHDADVMDAEMGRLSERVRAISTKTAAVDAQFAARRAQIHRLGRERQQLAGLQFLFGLPDQLSRLIGRGQFVEAARAWARTQPLLEHYRQLGVFAAVEKDGKELMASVEAAIWARWRHPDSGIAPGAECVSLLVLLRPDLTARLWRDYLSIQAAKNRAQRQALLDQAYAFPAVRQPAAAAAALSPLVPAADPGGAVLPAVAFPPIADAARGGADTTRLSHFVDCYLPVWSSLVIGFAAQFLLPARSGLLER</sequence>
<gene>
    <name evidence="1" type="ORF">H4R21_006448</name>
</gene>
<reference evidence="1" key="1">
    <citation type="submission" date="2022-07" db="EMBL/GenBank/DDBJ databases">
        <title>Phylogenomic reconstructions and comparative analyses of Kickxellomycotina fungi.</title>
        <authorList>
            <person name="Reynolds N.K."/>
            <person name="Stajich J.E."/>
            <person name="Barry K."/>
            <person name="Grigoriev I.V."/>
            <person name="Crous P."/>
            <person name="Smith M.E."/>
        </authorList>
    </citation>
    <scope>NUCLEOTIDE SEQUENCE</scope>
    <source>
        <strain evidence="1">BCRC 34780</strain>
    </source>
</reference>
<proteinExistence type="predicted"/>
<evidence type="ECO:0000313" key="1">
    <source>
        <dbReference type="EMBL" id="KAJ2790750.1"/>
    </source>
</evidence>
<protein>
    <submittedName>
        <fullName evidence="1">Uncharacterized protein</fullName>
    </submittedName>
</protein>
<dbReference type="EMBL" id="JANBUN010003445">
    <property type="protein sequence ID" value="KAJ2790750.1"/>
    <property type="molecule type" value="Genomic_DNA"/>
</dbReference>
<dbReference type="Proteomes" id="UP001140087">
    <property type="component" value="Unassembled WGS sequence"/>
</dbReference>
<evidence type="ECO:0000313" key="2">
    <source>
        <dbReference type="Proteomes" id="UP001140087"/>
    </source>
</evidence>
<organism evidence="1 2">
    <name type="scientific">Coemansia helicoidea</name>
    <dbReference type="NCBI Taxonomy" id="1286919"/>
    <lineage>
        <taxon>Eukaryota</taxon>
        <taxon>Fungi</taxon>
        <taxon>Fungi incertae sedis</taxon>
        <taxon>Zoopagomycota</taxon>
        <taxon>Kickxellomycotina</taxon>
        <taxon>Kickxellomycetes</taxon>
        <taxon>Kickxellales</taxon>
        <taxon>Kickxellaceae</taxon>
        <taxon>Coemansia</taxon>
    </lineage>
</organism>
<name>A0ACC1KIW4_9FUNG</name>
<keyword evidence="2" id="KW-1185">Reference proteome</keyword>
<feature type="non-terminal residue" evidence="1">
    <location>
        <position position="356"/>
    </location>
</feature>
<accession>A0ACC1KIW4</accession>
<comment type="caution">
    <text evidence="1">The sequence shown here is derived from an EMBL/GenBank/DDBJ whole genome shotgun (WGS) entry which is preliminary data.</text>
</comment>